<keyword evidence="2" id="KW-1185">Reference proteome</keyword>
<protein>
    <submittedName>
        <fullName evidence="1">Uncharacterized protein</fullName>
    </submittedName>
</protein>
<dbReference type="Proteomes" id="UP000275267">
    <property type="component" value="Unassembled WGS sequence"/>
</dbReference>
<dbReference type="EMBL" id="PQIB02000012">
    <property type="protein sequence ID" value="RLM79269.1"/>
    <property type="molecule type" value="Genomic_DNA"/>
</dbReference>
<evidence type="ECO:0000313" key="2">
    <source>
        <dbReference type="Proteomes" id="UP000275267"/>
    </source>
</evidence>
<sequence>MTVEAEEQTTIEQTDLKLTVKRGYISSYGVWFMDGECRLQPALRPPCCAFMDSVVDFCFSPWEQDHWTSRQRRSGRSVGVEAEEEQTTIELTGATDRACCVRCSRCSQTHGFERPMGSNRYGWIRSEGKPLFHMCCKMEMKKKISKLRKGEEIRIRNSRMKDYILKGLRIGCQKE</sequence>
<evidence type="ECO:0000313" key="1">
    <source>
        <dbReference type="EMBL" id="RLM79269.1"/>
    </source>
</evidence>
<reference evidence="2" key="1">
    <citation type="journal article" date="2019" name="Nat. Commun.">
        <title>The genome of broomcorn millet.</title>
        <authorList>
            <person name="Zou C."/>
            <person name="Miki D."/>
            <person name="Li D."/>
            <person name="Tang Q."/>
            <person name="Xiao L."/>
            <person name="Rajput S."/>
            <person name="Deng P."/>
            <person name="Jia W."/>
            <person name="Huang R."/>
            <person name="Zhang M."/>
            <person name="Sun Y."/>
            <person name="Hu J."/>
            <person name="Fu X."/>
            <person name="Schnable P.S."/>
            <person name="Li F."/>
            <person name="Zhang H."/>
            <person name="Feng B."/>
            <person name="Zhu X."/>
            <person name="Liu R."/>
            <person name="Schnable J.C."/>
            <person name="Zhu J.-K."/>
            <person name="Zhang H."/>
        </authorList>
    </citation>
    <scope>NUCLEOTIDE SEQUENCE [LARGE SCALE GENOMIC DNA]</scope>
</reference>
<dbReference type="AlphaFoldDB" id="A0A3L6QGE2"/>
<name>A0A3L6QGE2_PANMI</name>
<gene>
    <name evidence="1" type="ORF">C2845_PM12G05700</name>
</gene>
<comment type="caution">
    <text evidence="1">The sequence shown here is derived from an EMBL/GenBank/DDBJ whole genome shotgun (WGS) entry which is preliminary data.</text>
</comment>
<accession>A0A3L6QGE2</accession>
<proteinExistence type="predicted"/>
<organism evidence="1 2">
    <name type="scientific">Panicum miliaceum</name>
    <name type="common">Proso millet</name>
    <name type="synonym">Broomcorn millet</name>
    <dbReference type="NCBI Taxonomy" id="4540"/>
    <lineage>
        <taxon>Eukaryota</taxon>
        <taxon>Viridiplantae</taxon>
        <taxon>Streptophyta</taxon>
        <taxon>Embryophyta</taxon>
        <taxon>Tracheophyta</taxon>
        <taxon>Spermatophyta</taxon>
        <taxon>Magnoliopsida</taxon>
        <taxon>Liliopsida</taxon>
        <taxon>Poales</taxon>
        <taxon>Poaceae</taxon>
        <taxon>PACMAD clade</taxon>
        <taxon>Panicoideae</taxon>
        <taxon>Panicodae</taxon>
        <taxon>Paniceae</taxon>
        <taxon>Panicinae</taxon>
        <taxon>Panicum</taxon>
        <taxon>Panicum sect. Panicum</taxon>
    </lineage>
</organism>